<dbReference type="Proteomes" id="UP000515312">
    <property type="component" value="Chromosome"/>
</dbReference>
<reference evidence="3 4" key="1">
    <citation type="submission" date="2020-08" db="EMBL/GenBank/DDBJ databases">
        <title>Edaphobacter telluris sp. nov. and Acidobacterium dinghuensis sp. nov., two acidobacteria isolated from forest soil.</title>
        <authorList>
            <person name="Fu J."/>
            <person name="Qiu L."/>
        </authorList>
    </citation>
    <scope>NUCLEOTIDE SEQUENCE [LARGE SCALE GENOMIC DNA]</scope>
    <source>
        <strain evidence="3">4Y35</strain>
    </source>
</reference>
<dbReference type="GO" id="GO:0003677">
    <property type="term" value="F:DNA binding"/>
    <property type="evidence" value="ECO:0007669"/>
    <property type="project" value="InterPro"/>
</dbReference>
<dbReference type="InterPro" id="IPR013762">
    <property type="entry name" value="Integrase-like_cat_sf"/>
</dbReference>
<accession>A0A7G8BJX1</accession>
<keyword evidence="4" id="KW-1185">Reference proteome</keyword>
<dbReference type="Gene3D" id="1.10.443.10">
    <property type="entry name" value="Intergrase catalytic core"/>
    <property type="match status" value="1"/>
</dbReference>
<dbReference type="AlphaFoldDB" id="A0A7G8BJX1"/>
<dbReference type="RefSeq" id="WP_186743814.1">
    <property type="nucleotide sequence ID" value="NZ_CP060394.1"/>
</dbReference>
<proteinExistence type="predicted"/>
<dbReference type="GO" id="GO:0015074">
    <property type="term" value="P:DNA integration"/>
    <property type="evidence" value="ECO:0007669"/>
    <property type="project" value="InterPro"/>
</dbReference>
<dbReference type="PROSITE" id="PS51898">
    <property type="entry name" value="TYR_RECOMBINASE"/>
    <property type="match status" value="1"/>
</dbReference>
<dbReference type="InterPro" id="IPR011010">
    <property type="entry name" value="DNA_brk_join_enz"/>
</dbReference>
<dbReference type="EMBL" id="CP060394">
    <property type="protein sequence ID" value="QNI32841.1"/>
    <property type="molecule type" value="Genomic_DNA"/>
</dbReference>
<dbReference type="Pfam" id="PF00589">
    <property type="entry name" value="Phage_integrase"/>
    <property type="match status" value="1"/>
</dbReference>
<evidence type="ECO:0000313" key="3">
    <source>
        <dbReference type="EMBL" id="QNI32841.1"/>
    </source>
</evidence>
<protein>
    <submittedName>
        <fullName evidence="3">Tyrosine-type recombinase/integrase</fullName>
    </submittedName>
</protein>
<dbReference type="KEGG" id="adin:H7849_02240"/>
<evidence type="ECO:0000313" key="4">
    <source>
        <dbReference type="Proteomes" id="UP000515312"/>
    </source>
</evidence>
<keyword evidence="1" id="KW-0233">DNA recombination</keyword>
<sequence length="81" mass="9363">MVVHIQGGKGRKNRDFMLSPKLLDALRVYWRSRRPRVYLFPSSSGHRGVDQPISDKTIWNICWTAARRAGLGDRHIQPHTP</sequence>
<evidence type="ECO:0000259" key="2">
    <source>
        <dbReference type="PROSITE" id="PS51898"/>
    </source>
</evidence>
<feature type="domain" description="Tyr recombinase" evidence="2">
    <location>
        <begin position="1"/>
        <end position="81"/>
    </location>
</feature>
<dbReference type="GO" id="GO:0006310">
    <property type="term" value="P:DNA recombination"/>
    <property type="evidence" value="ECO:0007669"/>
    <property type="project" value="UniProtKB-KW"/>
</dbReference>
<organism evidence="3 4">
    <name type="scientific">Alloacidobacterium dinghuense</name>
    <dbReference type="NCBI Taxonomy" id="2763107"/>
    <lineage>
        <taxon>Bacteria</taxon>
        <taxon>Pseudomonadati</taxon>
        <taxon>Acidobacteriota</taxon>
        <taxon>Terriglobia</taxon>
        <taxon>Terriglobales</taxon>
        <taxon>Acidobacteriaceae</taxon>
        <taxon>Alloacidobacterium</taxon>
    </lineage>
</organism>
<evidence type="ECO:0000256" key="1">
    <source>
        <dbReference type="ARBA" id="ARBA00023172"/>
    </source>
</evidence>
<name>A0A7G8BJX1_9BACT</name>
<dbReference type="SUPFAM" id="SSF56349">
    <property type="entry name" value="DNA breaking-rejoining enzymes"/>
    <property type="match status" value="1"/>
</dbReference>
<dbReference type="InterPro" id="IPR002104">
    <property type="entry name" value="Integrase_catalytic"/>
</dbReference>
<gene>
    <name evidence="3" type="ORF">H7849_02240</name>
</gene>